<evidence type="ECO:0000313" key="6">
    <source>
        <dbReference type="RefSeq" id="XP_011307623.1"/>
    </source>
</evidence>
<gene>
    <name evidence="4" type="primary">TBL2_1</name>
    <name evidence="6" type="synonym">prage</name>
    <name evidence="4" type="ORF">g.31990</name>
</gene>
<reference evidence="4" key="1">
    <citation type="submission" date="2015-01" db="EMBL/GenBank/DDBJ databases">
        <title>Transcriptome Assembly of Fopius arisanus.</title>
        <authorList>
            <person name="Geib S."/>
        </authorList>
    </citation>
    <scope>NUCLEOTIDE SEQUENCE</scope>
</reference>
<evidence type="ECO:0000256" key="3">
    <source>
        <dbReference type="SAM" id="Phobius"/>
    </source>
</evidence>
<dbReference type="InterPro" id="IPR001680">
    <property type="entry name" value="WD40_rpt"/>
</dbReference>
<dbReference type="InterPro" id="IPR042410">
    <property type="entry name" value="WBSCR13"/>
</dbReference>
<accession>A0A9R1TEL2</accession>
<dbReference type="GO" id="GO:0005783">
    <property type="term" value="C:endoplasmic reticulum"/>
    <property type="evidence" value="ECO:0007669"/>
    <property type="project" value="TreeGrafter"/>
</dbReference>
<organism evidence="4">
    <name type="scientific">Fopius arisanus</name>
    <dbReference type="NCBI Taxonomy" id="64838"/>
    <lineage>
        <taxon>Eukaryota</taxon>
        <taxon>Metazoa</taxon>
        <taxon>Ecdysozoa</taxon>
        <taxon>Arthropoda</taxon>
        <taxon>Hexapoda</taxon>
        <taxon>Insecta</taxon>
        <taxon>Pterygota</taxon>
        <taxon>Neoptera</taxon>
        <taxon>Endopterygota</taxon>
        <taxon>Hymenoptera</taxon>
        <taxon>Apocrita</taxon>
        <taxon>Ichneumonoidea</taxon>
        <taxon>Braconidae</taxon>
        <taxon>Opiinae</taxon>
        <taxon>Fopius</taxon>
    </lineage>
</organism>
<dbReference type="GO" id="GO:0030968">
    <property type="term" value="P:endoplasmic reticulum unfolded protein response"/>
    <property type="evidence" value="ECO:0007669"/>
    <property type="project" value="TreeGrafter"/>
</dbReference>
<feature type="compositionally biased region" description="Polar residues" evidence="2">
    <location>
        <begin position="53"/>
        <end position="65"/>
    </location>
</feature>
<feature type="transmembrane region" description="Helical" evidence="3">
    <location>
        <begin position="12"/>
        <end position="31"/>
    </location>
</feature>
<reference evidence="6" key="2">
    <citation type="submission" date="2025-04" db="UniProtKB">
        <authorList>
            <consortium name="RefSeq"/>
        </authorList>
    </citation>
    <scope>IDENTIFICATION</scope>
    <source>
        <strain evidence="6">USDA-PBARC FA_bdor</strain>
        <tissue evidence="6">Whole organism</tissue>
    </source>
</reference>
<dbReference type="SUPFAM" id="SSF50978">
    <property type="entry name" value="WD40 repeat-like"/>
    <property type="match status" value="1"/>
</dbReference>
<dbReference type="GeneID" id="105269238"/>
<dbReference type="OrthoDB" id="206335at2759"/>
<sequence length="453" mass="50078">MEFFGERSVDLVVVVSFVLGGLVILVAFIFLRTGTQKNKYVRDRKSHVESENSEPVTSTSANSQLIPPGGGKRAKNKKRREAQQEFTHSWMVGALKGHTGPVLDMNFSSDGKFLASCAEDRTVHIWCTKDLTAKEKKSLRVNIDYDLATNVRVSPDGKAFIIHKSLGNNIEVYGLKKKTNGFFVSARSVVDFTKKHDEDIVGMDIACNGRFIMTCSKKNDLIIWDLKGEIIATVDTYLGSTYAAKISPCGRFVAASGFTPDVKVWEVGFTKAGDFKQVGKAFDLAGHSSGVYDFDFRADSSQMVTFSKDGTYKFYDTKIEFEKGEDPRLLLSVVTGENKTPGKVALSPNGEVLAISHDTSLSFFSTISGKIDTTIEDLGFVSCLTFDASGEFLLVGVAKQIKIFRNVTGYRVAIESAKRKLEQKQSSATKERLEKIIADSTKFLEMMGERLPR</sequence>
<keyword evidence="5" id="KW-1185">Reference proteome</keyword>
<protein>
    <submittedName>
        <fullName evidence="4">TBL2_1 protein</fullName>
    </submittedName>
    <submittedName>
        <fullName evidence="6">Transducin beta-like protein 2 isoform X2</fullName>
    </submittedName>
</protein>
<dbReference type="Gene3D" id="2.130.10.10">
    <property type="entry name" value="YVTN repeat-like/Quinoprotein amine dehydrogenase"/>
    <property type="match status" value="2"/>
</dbReference>
<evidence type="ECO:0000256" key="2">
    <source>
        <dbReference type="SAM" id="MobiDB-lite"/>
    </source>
</evidence>
<dbReference type="PROSITE" id="PS50294">
    <property type="entry name" value="WD_REPEATS_REGION"/>
    <property type="match status" value="1"/>
</dbReference>
<dbReference type="PANTHER" id="PTHR44321:SF1">
    <property type="entry name" value="TRANSDUCIN BETA-LIKE PROTEIN 2"/>
    <property type="match status" value="1"/>
</dbReference>
<dbReference type="Pfam" id="PF00400">
    <property type="entry name" value="WD40"/>
    <property type="match status" value="3"/>
</dbReference>
<keyword evidence="3" id="KW-1133">Transmembrane helix</keyword>
<accession>A0A0C9PMH3</accession>
<keyword evidence="1" id="KW-0853">WD repeat</keyword>
<evidence type="ECO:0000313" key="4">
    <source>
        <dbReference type="EMBL" id="JAG72040.1"/>
    </source>
</evidence>
<keyword evidence="3" id="KW-0812">Transmembrane</keyword>
<dbReference type="InterPro" id="IPR036322">
    <property type="entry name" value="WD40_repeat_dom_sf"/>
</dbReference>
<dbReference type="PROSITE" id="PS50082">
    <property type="entry name" value="WD_REPEATS_2"/>
    <property type="match status" value="2"/>
</dbReference>
<feature type="repeat" description="WD" evidence="1">
    <location>
        <begin position="95"/>
        <end position="126"/>
    </location>
</feature>
<dbReference type="AlphaFoldDB" id="A0A0C9PMH3"/>
<dbReference type="PANTHER" id="PTHR44321">
    <property type="entry name" value="TRANSDUCIN BETA-LIKE PROTEIN 2"/>
    <property type="match status" value="1"/>
</dbReference>
<dbReference type="Proteomes" id="UP000694866">
    <property type="component" value="Unplaced"/>
</dbReference>
<feature type="repeat" description="WD" evidence="1">
    <location>
        <begin position="284"/>
        <end position="316"/>
    </location>
</feature>
<dbReference type="SMART" id="SM00320">
    <property type="entry name" value="WD40"/>
    <property type="match status" value="6"/>
</dbReference>
<name>A0A0C9PMH3_9HYME</name>
<evidence type="ECO:0000313" key="5">
    <source>
        <dbReference type="Proteomes" id="UP000694866"/>
    </source>
</evidence>
<dbReference type="InterPro" id="IPR015943">
    <property type="entry name" value="WD40/YVTN_repeat-like_dom_sf"/>
</dbReference>
<evidence type="ECO:0000256" key="1">
    <source>
        <dbReference type="PROSITE-ProRule" id="PRU00221"/>
    </source>
</evidence>
<feature type="region of interest" description="Disordered" evidence="2">
    <location>
        <begin position="42"/>
        <end position="80"/>
    </location>
</feature>
<dbReference type="RefSeq" id="XP_011307623.1">
    <property type="nucleotide sequence ID" value="XM_011309321.1"/>
</dbReference>
<keyword evidence="3" id="KW-0472">Membrane</keyword>
<dbReference type="EMBL" id="GBYB01002273">
    <property type="protein sequence ID" value="JAG72040.1"/>
    <property type="molecule type" value="Transcribed_RNA"/>
</dbReference>
<proteinExistence type="predicted"/>
<dbReference type="CTD" id="31136"/>